<protein>
    <submittedName>
        <fullName evidence="2">Uncharacterized protein</fullName>
    </submittedName>
</protein>
<comment type="caution">
    <text evidence="2">The sequence shown here is derived from an EMBL/GenBank/DDBJ whole genome shotgun (WGS) entry which is preliminary data.</text>
</comment>
<reference evidence="2" key="1">
    <citation type="journal article" date="2020" name="Fungal Divers.">
        <title>Resolving the Mortierellaceae phylogeny through synthesis of multi-gene phylogenetics and phylogenomics.</title>
        <authorList>
            <person name="Vandepol N."/>
            <person name="Liber J."/>
            <person name="Desiro A."/>
            <person name="Na H."/>
            <person name="Kennedy M."/>
            <person name="Barry K."/>
            <person name="Grigoriev I.V."/>
            <person name="Miller A.N."/>
            <person name="O'Donnell K."/>
            <person name="Stajich J.E."/>
            <person name="Bonito G."/>
        </authorList>
    </citation>
    <scope>NUCLEOTIDE SEQUENCE</scope>
    <source>
        <strain evidence="2">NRRL 2769</strain>
    </source>
</reference>
<feature type="compositionally biased region" description="Polar residues" evidence="1">
    <location>
        <begin position="128"/>
        <end position="137"/>
    </location>
</feature>
<accession>A0A9P6SXX5</accession>
<dbReference type="OrthoDB" id="2444848at2759"/>
<feature type="compositionally biased region" description="Polar residues" evidence="1">
    <location>
        <begin position="1"/>
        <end position="12"/>
    </location>
</feature>
<dbReference type="Proteomes" id="UP000703661">
    <property type="component" value="Unassembled WGS sequence"/>
</dbReference>
<feature type="compositionally biased region" description="Low complexity" evidence="1">
    <location>
        <begin position="104"/>
        <end position="120"/>
    </location>
</feature>
<evidence type="ECO:0000313" key="2">
    <source>
        <dbReference type="EMBL" id="KAG0009804.1"/>
    </source>
</evidence>
<dbReference type="EMBL" id="JAAAID010001493">
    <property type="protein sequence ID" value="KAG0009804.1"/>
    <property type="molecule type" value="Genomic_DNA"/>
</dbReference>
<evidence type="ECO:0000313" key="3">
    <source>
        <dbReference type="Proteomes" id="UP000703661"/>
    </source>
</evidence>
<name>A0A9P6SXX5_9FUNG</name>
<proteinExistence type="predicted"/>
<keyword evidence="3" id="KW-1185">Reference proteome</keyword>
<gene>
    <name evidence="2" type="ORF">BGZ80_002039</name>
</gene>
<evidence type="ECO:0000256" key="1">
    <source>
        <dbReference type="SAM" id="MobiDB-lite"/>
    </source>
</evidence>
<sequence length="191" mass="20935">MNSLTTPQTPSAAATEWPEFETISTTKAPEWTLRTESELHVERLEAKLDSVKKKNSKLTRHKHAEVSSQQLQEQVDLGAEEIQSGQEEADEGLWLLWNADRPTQSSSSSSGSGSQSRVSSHLLKGSNLVPSYGSSGSAKGMPVSGAGCDEDGINEDQDEEREERLEIAKARAKHVEEYIKKDSRTCCCVIS</sequence>
<dbReference type="AlphaFoldDB" id="A0A9P6SXX5"/>
<feature type="compositionally biased region" description="Basic residues" evidence="1">
    <location>
        <begin position="53"/>
        <end position="63"/>
    </location>
</feature>
<feature type="region of interest" description="Disordered" evidence="1">
    <location>
        <begin position="50"/>
        <end position="164"/>
    </location>
</feature>
<feature type="region of interest" description="Disordered" evidence="1">
    <location>
        <begin position="1"/>
        <end position="26"/>
    </location>
</feature>
<feature type="compositionally biased region" description="Acidic residues" evidence="1">
    <location>
        <begin position="148"/>
        <end position="161"/>
    </location>
</feature>
<organism evidence="2 3">
    <name type="scientific">Entomortierella chlamydospora</name>
    <dbReference type="NCBI Taxonomy" id="101097"/>
    <lineage>
        <taxon>Eukaryota</taxon>
        <taxon>Fungi</taxon>
        <taxon>Fungi incertae sedis</taxon>
        <taxon>Mucoromycota</taxon>
        <taxon>Mortierellomycotina</taxon>
        <taxon>Mortierellomycetes</taxon>
        <taxon>Mortierellales</taxon>
        <taxon>Mortierellaceae</taxon>
        <taxon>Entomortierella</taxon>
    </lineage>
</organism>